<organism evidence="7 8">
    <name type="scientific">Cryobacterium cheniae</name>
    <dbReference type="NCBI Taxonomy" id="1259262"/>
    <lineage>
        <taxon>Bacteria</taxon>
        <taxon>Bacillati</taxon>
        <taxon>Actinomycetota</taxon>
        <taxon>Actinomycetes</taxon>
        <taxon>Micrococcales</taxon>
        <taxon>Microbacteriaceae</taxon>
        <taxon>Cryobacterium</taxon>
    </lineage>
</organism>
<evidence type="ECO:0000313" key="8">
    <source>
        <dbReference type="Proteomes" id="UP000298433"/>
    </source>
</evidence>
<keyword evidence="2 5" id="KW-0812">Transmembrane</keyword>
<dbReference type="EMBL" id="SOGN01000044">
    <property type="protein sequence ID" value="TFC79546.1"/>
    <property type="molecule type" value="Genomic_DNA"/>
</dbReference>
<evidence type="ECO:0000259" key="6">
    <source>
        <dbReference type="Pfam" id="PF01957"/>
    </source>
</evidence>
<evidence type="ECO:0000256" key="4">
    <source>
        <dbReference type="ARBA" id="ARBA00023136"/>
    </source>
</evidence>
<keyword evidence="8" id="KW-1185">Reference proteome</keyword>
<dbReference type="InterPro" id="IPR002810">
    <property type="entry name" value="NfeD-like_C"/>
</dbReference>
<evidence type="ECO:0000256" key="1">
    <source>
        <dbReference type="ARBA" id="ARBA00004141"/>
    </source>
</evidence>
<feature type="domain" description="NfeD-like C-terminal" evidence="6">
    <location>
        <begin position="89"/>
        <end position="148"/>
    </location>
</feature>
<dbReference type="OrthoDB" id="5023964at2"/>
<proteinExistence type="predicted"/>
<comment type="caution">
    <text evidence="7">The sequence shown here is derived from an EMBL/GenBank/DDBJ whole genome shotgun (WGS) entry which is preliminary data.</text>
</comment>
<evidence type="ECO:0000256" key="2">
    <source>
        <dbReference type="ARBA" id="ARBA00022692"/>
    </source>
</evidence>
<gene>
    <name evidence="7" type="ORF">E3T23_09755</name>
</gene>
<reference evidence="7 8" key="1">
    <citation type="submission" date="2019-03" db="EMBL/GenBank/DDBJ databases">
        <title>Genomics of glacier-inhabiting Cryobacterium strains.</title>
        <authorList>
            <person name="Liu Q."/>
            <person name="Xin Y.-H."/>
        </authorList>
    </citation>
    <scope>NUCLEOTIDE SEQUENCE [LARGE SCALE GENOMIC DNA]</scope>
    <source>
        <strain evidence="7 8">TMT2-48-2</strain>
    </source>
</reference>
<dbReference type="Gene3D" id="2.40.50.140">
    <property type="entry name" value="Nucleic acid-binding proteins"/>
    <property type="match status" value="1"/>
</dbReference>
<accession>A0A4R8XME3</accession>
<dbReference type="InterPro" id="IPR012340">
    <property type="entry name" value="NA-bd_OB-fold"/>
</dbReference>
<dbReference type="PANTHER" id="PTHR33507:SF3">
    <property type="entry name" value="INNER MEMBRANE PROTEIN YBBJ"/>
    <property type="match status" value="1"/>
</dbReference>
<protein>
    <submittedName>
        <fullName evidence="7">NfeD family protein</fullName>
    </submittedName>
</protein>
<dbReference type="GO" id="GO:0005886">
    <property type="term" value="C:plasma membrane"/>
    <property type="evidence" value="ECO:0007669"/>
    <property type="project" value="TreeGrafter"/>
</dbReference>
<feature type="transmembrane region" description="Helical" evidence="5">
    <location>
        <begin position="7"/>
        <end position="37"/>
    </location>
</feature>
<evidence type="ECO:0000313" key="7">
    <source>
        <dbReference type="EMBL" id="TFC79546.1"/>
    </source>
</evidence>
<dbReference type="Pfam" id="PF01957">
    <property type="entry name" value="NfeD"/>
    <property type="match status" value="1"/>
</dbReference>
<sequence>MADLTDYLWIVWLVFILVCVIIELLSLEFTFLMVAVGSLAGLGANLLGAVWWFQIVIAAVVSVLLILLIRPVLLRLLRTGADHTPSNVAALLGMSAQVLSTVRLSGGMVKLANGETWTARLSPDTDRQSAEPGDTVRVAAIEGSTAVVLPSERNVT</sequence>
<dbReference type="Proteomes" id="UP000298433">
    <property type="component" value="Unassembled WGS sequence"/>
</dbReference>
<dbReference type="AlphaFoldDB" id="A0A4R8XME3"/>
<evidence type="ECO:0000256" key="5">
    <source>
        <dbReference type="SAM" id="Phobius"/>
    </source>
</evidence>
<dbReference type="InterPro" id="IPR052165">
    <property type="entry name" value="Membrane_assoc_protease"/>
</dbReference>
<keyword evidence="4 5" id="KW-0472">Membrane</keyword>
<feature type="transmembrane region" description="Helical" evidence="5">
    <location>
        <begin position="49"/>
        <end position="69"/>
    </location>
</feature>
<keyword evidence="3 5" id="KW-1133">Transmembrane helix</keyword>
<dbReference type="RefSeq" id="WP_134370181.1">
    <property type="nucleotide sequence ID" value="NZ_SOGN01000044.1"/>
</dbReference>
<dbReference type="PANTHER" id="PTHR33507">
    <property type="entry name" value="INNER MEMBRANE PROTEIN YBBJ"/>
    <property type="match status" value="1"/>
</dbReference>
<evidence type="ECO:0000256" key="3">
    <source>
        <dbReference type="ARBA" id="ARBA00022989"/>
    </source>
</evidence>
<name>A0A4R8XME3_9MICO</name>
<comment type="subcellular location">
    <subcellularLocation>
        <location evidence="1">Membrane</location>
        <topology evidence="1">Multi-pass membrane protein</topology>
    </subcellularLocation>
</comment>